<dbReference type="InterPro" id="IPR039910">
    <property type="entry name" value="D15-like"/>
</dbReference>
<evidence type="ECO:0000313" key="7">
    <source>
        <dbReference type="EMBL" id="RKX70834.1"/>
    </source>
</evidence>
<dbReference type="Proteomes" id="UP000268469">
    <property type="component" value="Unassembled WGS sequence"/>
</dbReference>
<protein>
    <recommendedName>
        <fullName evidence="6">POTRA domain-containing protein</fullName>
    </recommendedName>
</protein>
<name>A0A660SJ72_UNCW3</name>
<evidence type="ECO:0000313" key="8">
    <source>
        <dbReference type="Proteomes" id="UP000268469"/>
    </source>
</evidence>
<gene>
    <name evidence="7" type="ORF">DRP53_03575</name>
</gene>
<dbReference type="Gene3D" id="2.40.160.50">
    <property type="entry name" value="membrane protein fhac: a member of the omp85/tpsb transporter family"/>
    <property type="match status" value="1"/>
</dbReference>
<evidence type="ECO:0000256" key="4">
    <source>
        <dbReference type="ARBA" id="ARBA00023136"/>
    </source>
</evidence>
<evidence type="ECO:0000256" key="5">
    <source>
        <dbReference type="ARBA" id="ARBA00023237"/>
    </source>
</evidence>
<evidence type="ECO:0000256" key="2">
    <source>
        <dbReference type="ARBA" id="ARBA00022692"/>
    </source>
</evidence>
<dbReference type="GO" id="GO:0019867">
    <property type="term" value="C:outer membrane"/>
    <property type="evidence" value="ECO:0007669"/>
    <property type="project" value="InterPro"/>
</dbReference>
<accession>A0A660SJ72</accession>
<keyword evidence="4" id="KW-0472">Membrane</keyword>
<dbReference type="Pfam" id="PF07244">
    <property type="entry name" value="POTRA"/>
    <property type="match status" value="2"/>
</dbReference>
<reference evidence="7 8" key="1">
    <citation type="submission" date="2018-06" db="EMBL/GenBank/DDBJ databases">
        <title>Extensive metabolic versatility and redundancy in microbially diverse, dynamic hydrothermal sediments.</title>
        <authorList>
            <person name="Dombrowski N."/>
            <person name="Teske A."/>
            <person name="Baker B.J."/>
        </authorList>
    </citation>
    <scope>NUCLEOTIDE SEQUENCE [LARGE SCALE GENOMIC DNA]</scope>
    <source>
        <strain evidence="7">B36_G15</strain>
    </source>
</reference>
<dbReference type="InterPro" id="IPR010827">
    <property type="entry name" value="BamA/TamA_POTRA"/>
</dbReference>
<feature type="domain" description="POTRA" evidence="6">
    <location>
        <begin position="13"/>
        <end position="88"/>
    </location>
</feature>
<feature type="domain" description="POTRA" evidence="6">
    <location>
        <begin position="166"/>
        <end position="237"/>
    </location>
</feature>
<dbReference type="PANTHER" id="PTHR12815">
    <property type="entry name" value="SORTING AND ASSEMBLY MACHINERY SAMM50 PROTEIN FAMILY MEMBER"/>
    <property type="match status" value="1"/>
</dbReference>
<dbReference type="InterPro" id="IPR034746">
    <property type="entry name" value="POTRA"/>
</dbReference>
<evidence type="ECO:0000256" key="1">
    <source>
        <dbReference type="ARBA" id="ARBA00004370"/>
    </source>
</evidence>
<keyword evidence="2" id="KW-0812">Transmembrane</keyword>
<proteinExistence type="predicted"/>
<keyword evidence="5" id="KW-0998">Cell outer membrane</keyword>
<keyword evidence="3" id="KW-0732">Signal</keyword>
<dbReference type="AlphaFoldDB" id="A0A660SJ72"/>
<organism evidence="7 8">
    <name type="scientific">candidate division WOR-3 bacterium</name>
    <dbReference type="NCBI Taxonomy" id="2052148"/>
    <lineage>
        <taxon>Bacteria</taxon>
        <taxon>Bacteria division WOR-3</taxon>
    </lineage>
</organism>
<dbReference type="Gene3D" id="3.10.20.310">
    <property type="entry name" value="membrane protein fhac"/>
    <property type="match status" value="2"/>
</dbReference>
<comment type="subcellular location">
    <subcellularLocation>
        <location evidence="1">Membrane</location>
    </subcellularLocation>
</comment>
<dbReference type="InterPro" id="IPR000184">
    <property type="entry name" value="Bac_surfAg_D15"/>
</dbReference>
<dbReference type="PANTHER" id="PTHR12815:SF47">
    <property type="entry name" value="TRANSLOCATION AND ASSEMBLY MODULE SUBUNIT TAMA"/>
    <property type="match status" value="1"/>
</dbReference>
<dbReference type="PROSITE" id="PS51779">
    <property type="entry name" value="POTRA"/>
    <property type="match status" value="2"/>
</dbReference>
<evidence type="ECO:0000256" key="3">
    <source>
        <dbReference type="ARBA" id="ARBA00022729"/>
    </source>
</evidence>
<dbReference type="EMBL" id="QNBE01000025">
    <property type="protein sequence ID" value="RKX70834.1"/>
    <property type="molecule type" value="Genomic_DNA"/>
</dbReference>
<sequence length="554" mass="63685">MAIFSFSLLLFLQPVREINFIGNETFPKERLQQLITTRPGSTLSRAMIDHDRAVLIDYYRKQGFFGTNIIATITGDTAVSIGFEIEEGKRPGIYRIYYPPDSEAILINTKLRAGDYLIEEEILKDIARVEDYLADRGYPFARLSYYPIFEHETLHFFWDLKKGKRYHIRKITITGLKNVPERLVRHSLLIRPGDLFSQRKIAESQKNLYLLFLFRLVEFRYEPAADSLDLVIRLEEGSPYGINLGFGFMTPSRLIGSITFENLNLIHTGNQLLIPIIGWINLKKEYSIRTSLGFKLLYPLDLPFSLTIGPFLEREHHLTYLRQGVGIQGMVKRGFGPGLEAGLTYQYRRLRWEGIPLREGITNSITGKAILDWRDEILDPKRGVFLLPTLALGGTFLGGDNHFLRGLLDLRVYLPLPGFTYAWRFRIGEIFPLHRGFETHEEFQLVASSALRGYHDYEIGPDSIGSEHYGSFLFGIQSEPRFRIGRFGLVLFLDLAGLEKGYREFDIEDLEIGTGFGLRYFTPLGPIRLDWGKRMKGAPPKDYGLIYLSLQHAF</sequence>
<comment type="caution">
    <text evidence="7">The sequence shown here is derived from an EMBL/GenBank/DDBJ whole genome shotgun (WGS) entry which is preliminary data.</text>
</comment>
<dbReference type="Pfam" id="PF01103">
    <property type="entry name" value="Omp85"/>
    <property type="match status" value="1"/>
</dbReference>
<evidence type="ECO:0000259" key="6">
    <source>
        <dbReference type="PROSITE" id="PS51779"/>
    </source>
</evidence>